<feature type="region of interest" description="Disordered" evidence="1">
    <location>
        <begin position="139"/>
        <end position="201"/>
    </location>
</feature>
<name>A0A7S1BIC2_9STRA</name>
<dbReference type="AlphaFoldDB" id="A0A7S1BIC2"/>
<proteinExistence type="predicted"/>
<reference evidence="2" key="1">
    <citation type="submission" date="2021-01" db="EMBL/GenBank/DDBJ databases">
        <authorList>
            <person name="Corre E."/>
            <person name="Pelletier E."/>
            <person name="Niang G."/>
            <person name="Scheremetjew M."/>
            <person name="Finn R."/>
            <person name="Kale V."/>
            <person name="Holt S."/>
            <person name="Cochrane G."/>
            <person name="Meng A."/>
            <person name="Brown T."/>
            <person name="Cohen L."/>
        </authorList>
    </citation>
    <scope>NUCLEOTIDE SEQUENCE</scope>
    <source>
        <strain evidence="2">308</strain>
    </source>
</reference>
<organism evidence="2">
    <name type="scientific">Corethron hystrix</name>
    <dbReference type="NCBI Taxonomy" id="216773"/>
    <lineage>
        <taxon>Eukaryota</taxon>
        <taxon>Sar</taxon>
        <taxon>Stramenopiles</taxon>
        <taxon>Ochrophyta</taxon>
        <taxon>Bacillariophyta</taxon>
        <taxon>Coscinodiscophyceae</taxon>
        <taxon>Corethrophycidae</taxon>
        <taxon>Corethrales</taxon>
        <taxon>Corethraceae</taxon>
        <taxon>Corethron</taxon>
    </lineage>
</organism>
<sequence>MTRCRWKSKSEDQPQVRFKIFVIGELDLSIAEKHRGIARKKTEKFDPYLLKRNEYRNFTRTFGPRLDLPPRLPPPSNWFGPNSDSTAEEVRVLDPAEVRRLWRKAINFVRSIVASRAPPPPQELRERLRRLHQLAGEYESSRHYFSEKGPSDNRDDGGDGGNSHSDSICSRTSSRMSGKDERMGEESVNSGAEISDDENVE</sequence>
<evidence type="ECO:0000313" key="2">
    <source>
        <dbReference type="EMBL" id="CAD8888441.1"/>
    </source>
</evidence>
<protein>
    <submittedName>
        <fullName evidence="2">Uncharacterized protein</fullName>
    </submittedName>
</protein>
<accession>A0A7S1BIC2</accession>
<evidence type="ECO:0000256" key="1">
    <source>
        <dbReference type="SAM" id="MobiDB-lite"/>
    </source>
</evidence>
<gene>
    <name evidence="2" type="ORF">CHYS00102_LOCUS15639</name>
</gene>
<dbReference type="EMBL" id="HBFR01021673">
    <property type="protein sequence ID" value="CAD8888441.1"/>
    <property type="molecule type" value="Transcribed_RNA"/>
</dbReference>
<feature type="compositionally biased region" description="Basic and acidic residues" evidence="1">
    <location>
        <begin position="139"/>
        <end position="157"/>
    </location>
</feature>